<sequence length="72" mass="8027">MIHCVFPQCSQYTSSILVQQSFYSPIALSIKYKTSVCENSLFVQHLIAPAQSCTTVHNEQLCAWHIHSLGGT</sequence>
<accession>A0AAD9KTY7</accession>
<dbReference type="AlphaFoldDB" id="A0AAD9KTY7"/>
<proteinExistence type="predicted"/>
<keyword evidence="2" id="KW-1185">Reference proteome</keyword>
<protein>
    <submittedName>
        <fullName evidence="1">Uncharacterized protein</fullName>
    </submittedName>
</protein>
<organism evidence="1 2">
    <name type="scientific">Ridgeia piscesae</name>
    <name type="common">Tubeworm</name>
    <dbReference type="NCBI Taxonomy" id="27915"/>
    <lineage>
        <taxon>Eukaryota</taxon>
        <taxon>Metazoa</taxon>
        <taxon>Spiralia</taxon>
        <taxon>Lophotrochozoa</taxon>
        <taxon>Annelida</taxon>
        <taxon>Polychaeta</taxon>
        <taxon>Sedentaria</taxon>
        <taxon>Canalipalpata</taxon>
        <taxon>Sabellida</taxon>
        <taxon>Siboglinidae</taxon>
        <taxon>Ridgeia</taxon>
    </lineage>
</organism>
<comment type="caution">
    <text evidence="1">The sequence shown here is derived from an EMBL/GenBank/DDBJ whole genome shotgun (WGS) entry which is preliminary data.</text>
</comment>
<dbReference type="Proteomes" id="UP001209878">
    <property type="component" value="Unassembled WGS sequence"/>
</dbReference>
<evidence type="ECO:0000313" key="1">
    <source>
        <dbReference type="EMBL" id="KAK2177260.1"/>
    </source>
</evidence>
<dbReference type="EMBL" id="JAODUO010000610">
    <property type="protein sequence ID" value="KAK2177260.1"/>
    <property type="molecule type" value="Genomic_DNA"/>
</dbReference>
<gene>
    <name evidence="1" type="ORF">NP493_610g02013</name>
</gene>
<evidence type="ECO:0000313" key="2">
    <source>
        <dbReference type="Proteomes" id="UP001209878"/>
    </source>
</evidence>
<reference evidence="1" key="1">
    <citation type="journal article" date="2023" name="Mol. Biol. Evol.">
        <title>Third-Generation Sequencing Reveals the Adaptive Role of the Epigenome in Three Deep-Sea Polychaetes.</title>
        <authorList>
            <person name="Perez M."/>
            <person name="Aroh O."/>
            <person name="Sun Y."/>
            <person name="Lan Y."/>
            <person name="Juniper S.K."/>
            <person name="Young C.R."/>
            <person name="Angers B."/>
            <person name="Qian P.Y."/>
        </authorList>
    </citation>
    <scope>NUCLEOTIDE SEQUENCE</scope>
    <source>
        <strain evidence="1">R07B-5</strain>
    </source>
</reference>
<name>A0AAD9KTY7_RIDPI</name>